<dbReference type="Proteomes" id="UP000243515">
    <property type="component" value="Unassembled WGS sequence"/>
</dbReference>
<comment type="caution">
    <text evidence="10">The sequence shown here is derived from an EMBL/GenBank/DDBJ whole genome shotgun (WGS) entry which is preliminary data.</text>
</comment>
<keyword evidence="5" id="KW-0256">Endoplasmic reticulum</keyword>
<evidence type="ECO:0000256" key="7">
    <source>
        <dbReference type="ARBA" id="ARBA00022989"/>
    </source>
</evidence>
<evidence type="ECO:0000256" key="6">
    <source>
        <dbReference type="ARBA" id="ARBA00022968"/>
    </source>
</evidence>
<evidence type="ECO:0000313" key="11">
    <source>
        <dbReference type="Proteomes" id="UP000243515"/>
    </source>
</evidence>
<dbReference type="AlphaFoldDB" id="A0A232LVC2"/>
<sequence>MISDNDLFQLAIFLGSCAVLLIVLYHILEVNAKDSPGALATAASFAAAAASSSSTSSSGVDIINSVKGAFAELGSSSTGGGSPMVNGEIFTGVEGDEVTGINDGATSRERGGLGRKFKSNTWCHGCHETG</sequence>
<evidence type="ECO:0000256" key="4">
    <source>
        <dbReference type="ARBA" id="ARBA00022692"/>
    </source>
</evidence>
<dbReference type="SUPFAM" id="SSF103464">
    <property type="entry name" value="Oligosaccharyltransferase subunit ost4p"/>
    <property type="match status" value="1"/>
</dbReference>
<protein>
    <recommendedName>
        <fullName evidence="3">Dolichyl-diphosphooligosaccharide--protein glycosyltransferase subunit 4</fullName>
    </recommendedName>
</protein>
<evidence type="ECO:0000256" key="5">
    <source>
        <dbReference type="ARBA" id="ARBA00022824"/>
    </source>
</evidence>
<comment type="subcellular location">
    <subcellularLocation>
        <location evidence="1">Endoplasmic reticulum membrane</location>
        <topology evidence="1">Single-pass type III membrane protein</topology>
    </subcellularLocation>
</comment>
<dbReference type="InterPro" id="IPR036330">
    <property type="entry name" value="Ost4p_sf"/>
</dbReference>
<organism evidence="10 11">
    <name type="scientific">Elaphomyces granulatus</name>
    <dbReference type="NCBI Taxonomy" id="519963"/>
    <lineage>
        <taxon>Eukaryota</taxon>
        <taxon>Fungi</taxon>
        <taxon>Dikarya</taxon>
        <taxon>Ascomycota</taxon>
        <taxon>Pezizomycotina</taxon>
        <taxon>Eurotiomycetes</taxon>
        <taxon>Eurotiomycetidae</taxon>
        <taxon>Eurotiales</taxon>
        <taxon>Elaphomycetaceae</taxon>
        <taxon>Elaphomyces</taxon>
    </lineage>
</organism>
<keyword evidence="4 9" id="KW-0812">Transmembrane</keyword>
<keyword evidence="8 9" id="KW-0472">Membrane</keyword>
<dbReference type="GO" id="GO:0018279">
    <property type="term" value="P:protein N-linked glycosylation via asparagine"/>
    <property type="evidence" value="ECO:0007669"/>
    <property type="project" value="TreeGrafter"/>
</dbReference>
<evidence type="ECO:0000313" key="10">
    <source>
        <dbReference type="EMBL" id="OXV08095.1"/>
    </source>
</evidence>
<accession>A0A232LVC2</accession>
<proteinExistence type="inferred from homology"/>
<dbReference type="PANTHER" id="PTHR48164:SF1">
    <property type="entry name" value="DOLICHYL-DIPHOSPHOOLIGOSACCHARIDE--PROTEIN GLYCOSYLTRANSFERASE SUBUNIT 4"/>
    <property type="match status" value="1"/>
</dbReference>
<comment type="similarity">
    <text evidence="2">Belongs to the OST4 family.</text>
</comment>
<dbReference type="EMBL" id="NPHW01004322">
    <property type="protein sequence ID" value="OXV08095.1"/>
    <property type="molecule type" value="Genomic_DNA"/>
</dbReference>
<evidence type="ECO:0000256" key="8">
    <source>
        <dbReference type="ARBA" id="ARBA00023136"/>
    </source>
</evidence>
<feature type="transmembrane region" description="Helical" evidence="9">
    <location>
        <begin position="7"/>
        <end position="28"/>
    </location>
</feature>
<keyword evidence="7 9" id="KW-1133">Transmembrane helix</keyword>
<dbReference type="PANTHER" id="PTHR48164">
    <property type="entry name" value="DOLICHYL-DIPHOSPHOOLIGOSACCHARIDE--PROTEIN GLYCOSYLTRANSFERASE SUBUNIT 4"/>
    <property type="match status" value="1"/>
</dbReference>
<reference evidence="10 11" key="1">
    <citation type="journal article" date="2015" name="Environ. Microbiol.">
        <title>Metagenome sequence of Elaphomyces granulatus from sporocarp tissue reveals Ascomycota ectomycorrhizal fingerprints of genome expansion and a Proteobacteria-rich microbiome.</title>
        <authorList>
            <person name="Quandt C.A."/>
            <person name="Kohler A."/>
            <person name="Hesse C.N."/>
            <person name="Sharpton T.J."/>
            <person name="Martin F."/>
            <person name="Spatafora J.W."/>
        </authorList>
    </citation>
    <scope>NUCLEOTIDE SEQUENCE [LARGE SCALE GENOMIC DNA]</scope>
    <source>
        <strain evidence="10 11">OSC145934</strain>
    </source>
</reference>
<dbReference type="InterPro" id="IPR018943">
    <property type="entry name" value="Oligosaccaryltransferase"/>
</dbReference>
<keyword evidence="6" id="KW-0735">Signal-anchor</keyword>
<evidence type="ECO:0000256" key="3">
    <source>
        <dbReference type="ARBA" id="ARBA00017662"/>
    </source>
</evidence>
<evidence type="ECO:0000256" key="1">
    <source>
        <dbReference type="ARBA" id="ARBA00004643"/>
    </source>
</evidence>
<gene>
    <name evidence="10" type="ORF">Egran_04143</name>
</gene>
<dbReference type="InterPro" id="IPR051307">
    <property type="entry name" value="OST4"/>
</dbReference>
<keyword evidence="11" id="KW-1185">Reference proteome</keyword>
<evidence type="ECO:0000256" key="9">
    <source>
        <dbReference type="SAM" id="Phobius"/>
    </source>
</evidence>
<name>A0A232LVC2_9EURO</name>
<evidence type="ECO:0000256" key="2">
    <source>
        <dbReference type="ARBA" id="ARBA00007685"/>
    </source>
</evidence>
<dbReference type="Pfam" id="PF10215">
    <property type="entry name" value="Ost4"/>
    <property type="match status" value="1"/>
</dbReference>
<dbReference type="GO" id="GO:0008250">
    <property type="term" value="C:oligosaccharyltransferase complex"/>
    <property type="evidence" value="ECO:0007669"/>
    <property type="project" value="TreeGrafter"/>
</dbReference>
<dbReference type="OrthoDB" id="2124077at2759"/>